<dbReference type="RefSeq" id="WP_345333127.1">
    <property type="nucleotide sequence ID" value="NZ_BAABJZ010000006.1"/>
</dbReference>
<dbReference type="EMBL" id="BAABJZ010000006">
    <property type="protein sequence ID" value="GAA4874993.1"/>
    <property type="molecule type" value="Genomic_DNA"/>
</dbReference>
<evidence type="ECO:0000313" key="2">
    <source>
        <dbReference type="Proteomes" id="UP001499988"/>
    </source>
</evidence>
<sequence length="194" mass="21027">MKYWPALALLVVLTGCSSEDPASTFEPGAQLEHLQIAQESVQIRRFASAQDSYAVYYRYPSQQASGSWQDWDNRSASIGVETSLLDSPVAASQPALYSELPVGELQLLLNDQRLSLSRDSDGQLRSDGNGCQLSGERLAEFVAGADQISLTLQQCGELDGHYQGVLFADPTLAPAAADLIVSNSDTVLDLLLYR</sequence>
<dbReference type="Proteomes" id="UP001499988">
    <property type="component" value="Unassembled WGS sequence"/>
</dbReference>
<organism evidence="1 2">
    <name type="scientific">Ferrimonas pelagia</name>
    <dbReference type="NCBI Taxonomy" id="1177826"/>
    <lineage>
        <taxon>Bacteria</taxon>
        <taxon>Pseudomonadati</taxon>
        <taxon>Pseudomonadota</taxon>
        <taxon>Gammaproteobacteria</taxon>
        <taxon>Alteromonadales</taxon>
        <taxon>Ferrimonadaceae</taxon>
        <taxon>Ferrimonas</taxon>
    </lineage>
</organism>
<comment type="caution">
    <text evidence="1">The sequence shown here is derived from an EMBL/GenBank/DDBJ whole genome shotgun (WGS) entry which is preliminary data.</text>
</comment>
<keyword evidence="2" id="KW-1185">Reference proteome</keyword>
<dbReference type="PROSITE" id="PS51257">
    <property type="entry name" value="PROKAR_LIPOPROTEIN"/>
    <property type="match status" value="1"/>
</dbReference>
<reference evidence="2" key="1">
    <citation type="journal article" date="2019" name="Int. J. Syst. Evol. Microbiol.">
        <title>The Global Catalogue of Microorganisms (GCM) 10K type strain sequencing project: providing services to taxonomists for standard genome sequencing and annotation.</title>
        <authorList>
            <consortium name="The Broad Institute Genomics Platform"/>
            <consortium name="The Broad Institute Genome Sequencing Center for Infectious Disease"/>
            <person name="Wu L."/>
            <person name="Ma J."/>
        </authorList>
    </citation>
    <scope>NUCLEOTIDE SEQUENCE [LARGE SCALE GENOMIC DNA]</scope>
    <source>
        <strain evidence="2">JCM 18401</strain>
    </source>
</reference>
<proteinExistence type="predicted"/>
<protein>
    <recommendedName>
        <fullName evidence="3">Lipoprotein</fullName>
    </recommendedName>
</protein>
<evidence type="ECO:0008006" key="3">
    <source>
        <dbReference type="Google" id="ProtNLM"/>
    </source>
</evidence>
<accession>A0ABP9ED19</accession>
<name>A0ABP9ED19_9GAMM</name>
<evidence type="ECO:0000313" key="1">
    <source>
        <dbReference type="EMBL" id="GAA4874993.1"/>
    </source>
</evidence>
<gene>
    <name evidence="1" type="ORF">GCM10023333_05240</name>
</gene>